<dbReference type="PATRIC" id="fig|1179773.3.peg.3536"/>
<protein>
    <recommendedName>
        <fullName evidence="5">ATP-grasp domain-containing protein</fullName>
    </recommendedName>
</protein>
<sequence length="419" mass="44998">MSLVVVYDKGAVSPVDILRRVSVPLLVVLAPSEHARRMRPLFAESCLAVHDLAEEDLAARLLAHRPAGIQTFSEPMLGATSELAAALGLPFHDARTVRLFTGKAEQRRRLREAGVDRTVSVTLTDLADWPGALARTGLPVVVKPERGVASRNTVLVRDADAGRRIVGPIIAEEGVVVVEEYLPGIVVPEPWGDYVSVETVVQRGAVTHLAVTGKLRLAPPFRECGQFWPARLDRTAQDEVRALADGAVKALGVDSGILHTEIKLTPAGPRIIEVNGRVGGFIPELARHAAGIDLVDVGARLALGEPVDLPPVEPDRIYFQFTTPAPVEAGVVTRVCRQADLADVPGLVGFTPFVRRGDAVGGFGTQDLNLVSVEAPDHDALAAVVETLLDAIVHEFDLSGRRTVHSARDLVYNTLENTR</sequence>
<keyword evidence="7" id="KW-1185">Reference proteome</keyword>
<dbReference type="HOGENOM" id="CLU_029016_6_0_11"/>
<proteinExistence type="predicted"/>
<keyword evidence="2 4" id="KW-0547">Nucleotide-binding</keyword>
<feature type="domain" description="ATP-grasp" evidence="5">
    <location>
        <begin position="107"/>
        <end position="303"/>
    </location>
</feature>
<dbReference type="Pfam" id="PF02655">
    <property type="entry name" value="ATP-grasp_3"/>
    <property type="match status" value="1"/>
</dbReference>
<dbReference type="STRING" id="1179773.BN6_35340"/>
<dbReference type="EMBL" id="HE804045">
    <property type="protein sequence ID" value="CCH30832.1"/>
    <property type="molecule type" value="Genomic_DNA"/>
</dbReference>
<dbReference type="KEGG" id="sesp:BN6_35340"/>
<evidence type="ECO:0000313" key="6">
    <source>
        <dbReference type="EMBL" id="CCH30832.1"/>
    </source>
</evidence>
<evidence type="ECO:0000256" key="3">
    <source>
        <dbReference type="ARBA" id="ARBA00022840"/>
    </source>
</evidence>
<dbReference type="SUPFAM" id="SSF56059">
    <property type="entry name" value="Glutathione synthetase ATP-binding domain-like"/>
    <property type="match status" value="1"/>
</dbReference>
<evidence type="ECO:0000256" key="2">
    <source>
        <dbReference type="ARBA" id="ARBA00022741"/>
    </source>
</evidence>
<dbReference type="OrthoDB" id="24041at2"/>
<dbReference type="InterPro" id="IPR011761">
    <property type="entry name" value="ATP-grasp"/>
</dbReference>
<dbReference type="RefSeq" id="WP_015100944.1">
    <property type="nucleotide sequence ID" value="NC_019673.1"/>
</dbReference>
<dbReference type="Proteomes" id="UP000006281">
    <property type="component" value="Chromosome"/>
</dbReference>
<keyword evidence="1" id="KW-0436">Ligase</keyword>
<dbReference type="GO" id="GO:0046872">
    <property type="term" value="F:metal ion binding"/>
    <property type="evidence" value="ECO:0007669"/>
    <property type="project" value="InterPro"/>
</dbReference>
<dbReference type="InterPro" id="IPR003806">
    <property type="entry name" value="ATP-grasp_PylC-type"/>
</dbReference>
<gene>
    <name evidence="6" type="ordered locus">BN6_35340</name>
</gene>
<dbReference type="GO" id="GO:0016874">
    <property type="term" value="F:ligase activity"/>
    <property type="evidence" value="ECO:0007669"/>
    <property type="project" value="UniProtKB-KW"/>
</dbReference>
<dbReference type="GO" id="GO:0005524">
    <property type="term" value="F:ATP binding"/>
    <property type="evidence" value="ECO:0007669"/>
    <property type="project" value="UniProtKB-UniRule"/>
</dbReference>
<organism evidence="6 7">
    <name type="scientific">Saccharothrix espanaensis (strain ATCC 51144 / DSM 44229 / JCM 9112 / NBRC 15066 / NRRL 15764)</name>
    <dbReference type="NCBI Taxonomy" id="1179773"/>
    <lineage>
        <taxon>Bacteria</taxon>
        <taxon>Bacillati</taxon>
        <taxon>Actinomycetota</taxon>
        <taxon>Actinomycetes</taxon>
        <taxon>Pseudonocardiales</taxon>
        <taxon>Pseudonocardiaceae</taxon>
        <taxon>Saccharothrix</taxon>
    </lineage>
</organism>
<evidence type="ECO:0000313" key="7">
    <source>
        <dbReference type="Proteomes" id="UP000006281"/>
    </source>
</evidence>
<keyword evidence="3 4" id="KW-0067">ATP-binding</keyword>
<evidence type="ECO:0000256" key="1">
    <source>
        <dbReference type="ARBA" id="ARBA00022598"/>
    </source>
</evidence>
<name>K0JZV1_SACES</name>
<dbReference type="PROSITE" id="PS50975">
    <property type="entry name" value="ATP_GRASP"/>
    <property type="match status" value="1"/>
</dbReference>
<dbReference type="BioCyc" id="SESP1179773:BN6_RS17130-MONOMER"/>
<dbReference type="PANTHER" id="PTHR43585">
    <property type="entry name" value="FUMIPYRROLE BIOSYNTHESIS PROTEIN C"/>
    <property type="match status" value="1"/>
</dbReference>
<accession>K0JZV1</accession>
<reference evidence="6 7" key="1">
    <citation type="journal article" date="2012" name="BMC Genomics">
        <title>Complete genome sequence of Saccharothrix espanaensis DSM 44229T and comparison to the other completely sequenced Pseudonocardiaceae.</title>
        <authorList>
            <person name="Strobel T."/>
            <person name="Al-Dilaimi A."/>
            <person name="Blom J."/>
            <person name="Gessner A."/>
            <person name="Kalinowski J."/>
            <person name="Luzhetska M."/>
            <person name="Puhler A."/>
            <person name="Szczepanowski R."/>
            <person name="Bechthold A."/>
            <person name="Ruckert C."/>
        </authorList>
    </citation>
    <scope>NUCLEOTIDE SEQUENCE [LARGE SCALE GENOMIC DNA]</scope>
    <source>
        <strain evidence="7">ATCC 51144 / DSM 44229 / JCM 9112 / NBRC 15066 / NRRL 15764</strain>
    </source>
</reference>
<evidence type="ECO:0000256" key="4">
    <source>
        <dbReference type="PROSITE-ProRule" id="PRU00409"/>
    </source>
</evidence>
<dbReference type="eggNOG" id="COG0189">
    <property type="taxonomic scope" value="Bacteria"/>
</dbReference>
<dbReference type="InterPro" id="IPR052032">
    <property type="entry name" value="ATP-dep_AA_Ligase"/>
</dbReference>
<dbReference type="PANTHER" id="PTHR43585:SF2">
    <property type="entry name" value="ATP-GRASP ENZYME FSQD"/>
    <property type="match status" value="1"/>
</dbReference>
<evidence type="ECO:0000259" key="5">
    <source>
        <dbReference type="PROSITE" id="PS50975"/>
    </source>
</evidence>
<dbReference type="Gene3D" id="3.30.470.20">
    <property type="entry name" value="ATP-grasp fold, B domain"/>
    <property type="match status" value="1"/>
</dbReference>
<dbReference type="AlphaFoldDB" id="K0JZV1"/>